<dbReference type="EMBL" id="AP025516">
    <property type="protein sequence ID" value="BDD85664.1"/>
    <property type="molecule type" value="Genomic_DNA"/>
</dbReference>
<keyword evidence="2" id="KW-1133">Transmembrane helix</keyword>
<evidence type="ECO:0008006" key="5">
    <source>
        <dbReference type="Google" id="ProtNLM"/>
    </source>
</evidence>
<reference evidence="3 4" key="1">
    <citation type="submission" date="2022-01" db="EMBL/GenBank/DDBJ databases">
        <title>Desulfofustis limnae sp. nov., a novel mesophilic sulfate-reducing bacterium isolated from marsh soil.</title>
        <authorList>
            <person name="Watanabe M."/>
            <person name="Takahashi A."/>
            <person name="Kojima H."/>
            <person name="Fukui M."/>
        </authorList>
    </citation>
    <scope>NUCLEOTIDE SEQUENCE [LARGE SCALE GENOMIC DNA]</scope>
    <source>
        <strain evidence="3 4">PPLL</strain>
    </source>
</reference>
<organism evidence="3 4">
    <name type="scientific">Desulfofustis limnaeus</name>
    <dbReference type="NCBI Taxonomy" id="2740163"/>
    <lineage>
        <taxon>Bacteria</taxon>
        <taxon>Pseudomonadati</taxon>
        <taxon>Thermodesulfobacteriota</taxon>
        <taxon>Desulfobulbia</taxon>
        <taxon>Desulfobulbales</taxon>
        <taxon>Desulfocapsaceae</taxon>
        <taxon>Desulfofustis</taxon>
    </lineage>
</organism>
<evidence type="ECO:0000313" key="4">
    <source>
        <dbReference type="Proteomes" id="UP000830055"/>
    </source>
</evidence>
<feature type="region of interest" description="Disordered" evidence="1">
    <location>
        <begin position="48"/>
        <end position="67"/>
    </location>
</feature>
<name>A0ABM7W4A5_9BACT</name>
<dbReference type="Proteomes" id="UP000830055">
    <property type="component" value="Chromosome"/>
</dbReference>
<keyword evidence="2" id="KW-0472">Membrane</keyword>
<protein>
    <recommendedName>
        <fullName evidence="5">Cytochrome b561 bacterial/Ni-hydrogenase domain-containing protein</fullName>
    </recommendedName>
</protein>
<evidence type="ECO:0000256" key="1">
    <source>
        <dbReference type="SAM" id="MobiDB-lite"/>
    </source>
</evidence>
<dbReference type="InterPro" id="IPR016174">
    <property type="entry name" value="Di-haem_cyt_TM"/>
</dbReference>
<accession>A0ABM7W4A5</accession>
<feature type="transmembrane region" description="Helical" evidence="2">
    <location>
        <begin position="82"/>
        <end position="103"/>
    </location>
</feature>
<proteinExistence type="predicted"/>
<gene>
    <name evidence="3" type="ORF">DPPLL_00290</name>
</gene>
<keyword evidence="4" id="KW-1185">Reference proteome</keyword>
<evidence type="ECO:0000256" key="2">
    <source>
        <dbReference type="SAM" id="Phobius"/>
    </source>
</evidence>
<evidence type="ECO:0000313" key="3">
    <source>
        <dbReference type="EMBL" id="BDD85664.1"/>
    </source>
</evidence>
<sequence length="124" mass="13863">MVYLFIVQAVVIGITGYGAFAAKHLKLVALIETNFSLVERAHADDDRIVDRPGRHGGQKRSHADLKHEADERDTIWEDVHEGAAQTMVFLIFLHVAGVVASSIRHGENLMQSMINGKKRSFEVR</sequence>
<keyword evidence="2" id="KW-0812">Transmembrane</keyword>
<dbReference type="SUPFAM" id="SSF81342">
    <property type="entry name" value="Transmembrane di-heme cytochromes"/>
    <property type="match status" value="1"/>
</dbReference>